<keyword evidence="3 14" id="KW-0732">Signal</keyword>
<feature type="region of interest" description="Disordered" evidence="12">
    <location>
        <begin position="452"/>
        <end position="480"/>
    </location>
</feature>
<keyword evidence="7" id="KW-0325">Glycoprotein</keyword>
<dbReference type="GO" id="GO:0046850">
    <property type="term" value="P:regulation of bone remodeling"/>
    <property type="evidence" value="ECO:0007669"/>
    <property type="project" value="TreeGrafter"/>
</dbReference>
<keyword evidence="4" id="KW-0256">Endoplasmic reticulum</keyword>
<dbReference type="PROSITE" id="PS51469">
    <property type="entry name" value="SUN"/>
    <property type="match status" value="1"/>
</dbReference>
<feature type="compositionally biased region" description="Basic and acidic residues" evidence="12">
    <location>
        <begin position="47"/>
        <end position="63"/>
    </location>
</feature>
<feature type="region of interest" description="Disordered" evidence="12">
    <location>
        <begin position="1127"/>
        <end position="1223"/>
    </location>
</feature>
<reference evidence="16 17" key="1">
    <citation type="submission" date="2019-06" db="EMBL/GenBank/DDBJ databases">
        <title>A chromosome-scale genome assembly of the striped catfish, Pangasianodon hypophthalmus.</title>
        <authorList>
            <person name="Wen M."/>
            <person name="Zahm M."/>
            <person name="Roques C."/>
            <person name="Cabau C."/>
            <person name="Klopp C."/>
            <person name="Donnadieu C."/>
            <person name="Jouanno E."/>
            <person name="Avarre J.-C."/>
            <person name="Campet M."/>
            <person name="Ha T.T.T."/>
            <person name="Dugue R."/>
            <person name="Lampietro C."/>
            <person name="Louis A."/>
            <person name="Herpin A."/>
            <person name="Echchiki A."/>
            <person name="Berthelot C."/>
            <person name="Parey E."/>
            <person name="Roest-Crollius H."/>
            <person name="Braasch I."/>
            <person name="Postlethwait J."/>
            <person name="Bobe J."/>
            <person name="Montfort J."/>
            <person name="Bouchez O."/>
            <person name="Begum T."/>
            <person name="Schartl M."/>
            <person name="Guiguen Y."/>
        </authorList>
    </citation>
    <scope>NUCLEOTIDE SEQUENCE [LARGE SCALE GENOMIC DNA]</scope>
    <source>
        <strain evidence="16 17">Indonesia</strain>
        <tissue evidence="16">Blood</tissue>
    </source>
</reference>
<evidence type="ECO:0000256" key="5">
    <source>
        <dbReference type="ARBA" id="ARBA00022989"/>
    </source>
</evidence>
<evidence type="ECO:0000313" key="16">
    <source>
        <dbReference type="EMBL" id="KAB5579002.1"/>
    </source>
</evidence>
<evidence type="ECO:0000313" key="17">
    <source>
        <dbReference type="Proteomes" id="UP000327468"/>
    </source>
</evidence>
<keyword evidence="11" id="KW-0175">Coiled coil</keyword>
<feature type="domain" description="SUN" evidence="15">
    <location>
        <begin position="275"/>
        <end position="444"/>
    </location>
</feature>
<dbReference type="Gene3D" id="2.60.120.260">
    <property type="entry name" value="Galactose-binding domain-like"/>
    <property type="match status" value="1"/>
</dbReference>
<feature type="region of interest" description="Disordered" evidence="12">
    <location>
        <begin position="508"/>
        <end position="545"/>
    </location>
</feature>
<evidence type="ECO:0000256" key="13">
    <source>
        <dbReference type="SAM" id="Phobius"/>
    </source>
</evidence>
<keyword evidence="17" id="KW-1185">Reference proteome</keyword>
<evidence type="ECO:0000256" key="11">
    <source>
        <dbReference type="SAM" id="Coils"/>
    </source>
</evidence>
<feature type="compositionally biased region" description="Polar residues" evidence="12">
    <location>
        <begin position="1161"/>
        <end position="1173"/>
    </location>
</feature>
<feature type="compositionally biased region" description="Basic residues" evidence="12">
    <location>
        <begin position="1146"/>
        <end position="1158"/>
    </location>
</feature>
<dbReference type="FunFam" id="2.60.120.260:FF:000099">
    <property type="entry name" value="Uncharacterized protein, isoform C"/>
    <property type="match status" value="1"/>
</dbReference>
<evidence type="ECO:0000256" key="9">
    <source>
        <dbReference type="ARBA" id="ARBA00061226"/>
    </source>
</evidence>
<dbReference type="GO" id="GO:0005789">
    <property type="term" value="C:endoplasmic reticulum membrane"/>
    <property type="evidence" value="ECO:0007669"/>
    <property type="project" value="UniProtKB-SubCell"/>
</dbReference>
<evidence type="ECO:0000256" key="7">
    <source>
        <dbReference type="ARBA" id="ARBA00023180"/>
    </source>
</evidence>
<evidence type="ECO:0000256" key="14">
    <source>
        <dbReference type="SAM" id="SignalP"/>
    </source>
</evidence>
<feature type="compositionally biased region" description="Low complexity" evidence="12">
    <location>
        <begin position="162"/>
        <end position="185"/>
    </location>
</feature>
<feature type="transmembrane region" description="Helical" evidence="13">
    <location>
        <begin position="1054"/>
        <end position="1074"/>
    </location>
</feature>
<keyword evidence="6 13" id="KW-0472">Membrane</keyword>
<dbReference type="PANTHER" id="PTHR12953">
    <property type="entry name" value="MEMBRANE PROTEIN CH1 RELATED"/>
    <property type="match status" value="1"/>
</dbReference>
<feature type="region of interest" description="Disordered" evidence="12">
    <location>
        <begin position="557"/>
        <end position="576"/>
    </location>
</feature>
<feature type="compositionally biased region" description="Polar residues" evidence="12">
    <location>
        <begin position="513"/>
        <end position="542"/>
    </location>
</feature>
<feature type="compositionally biased region" description="Low complexity" evidence="12">
    <location>
        <begin position="1203"/>
        <end position="1223"/>
    </location>
</feature>
<proteinExistence type="inferred from homology"/>
<feature type="coiled-coil region" evidence="11">
    <location>
        <begin position="977"/>
        <end position="1047"/>
    </location>
</feature>
<evidence type="ECO:0000256" key="6">
    <source>
        <dbReference type="ARBA" id="ARBA00023136"/>
    </source>
</evidence>
<dbReference type="Pfam" id="PF07738">
    <property type="entry name" value="Sad1_UNC"/>
    <property type="match status" value="1"/>
</dbReference>
<comment type="caution">
    <text evidence="16">The sequence shown here is derived from an EMBL/GenBank/DDBJ whole genome shotgun (WGS) entry which is preliminary data.</text>
</comment>
<comment type="subunit">
    <text evidence="10">Interacts with EMP65.</text>
</comment>
<dbReference type="EMBL" id="VFJC01000005">
    <property type="protein sequence ID" value="KAB5579002.1"/>
    <property type="molecule type" value="Genomic_DNA"/>
</dbReference>
<dbReference type="InterPro" id="IPR045120">
    <property type="entry name" value="Suco/Slp1-like"/>
</dbReference>
<feature type="compositionally biased region" description="Polar residues" evidence="12">
    <location>
        <begin position="226"/>
        <end position="248"/>
    </location>
</feature>
<comment type="similarity">
    <text evidence="9">Belongs to the SLP1 family.</text>
</comment>
<evidence type="ECO:0000256" key="1">
    <source>
        <dbReference type="ARBA" id="ARBA00004389"/>
    </source>
</evidence>
<evidence type="ECO:0000256" key="8">
    <source>
        <dbReference type="ARBA" id="ARBA00046288"/>
    </source>
</evidence>
<keyword evidence="2 13" id="KW-0812">Transmembrane</keyword>
<dbReference type="PANTHER" id="PTHR12953:SF0">
    <property type="entry name" value="SUN DOMAIN-CONTAINING OSSIFICATION FACTOR"/>
    <property type="match status" value="1"/>
</dbReference>
<evidence type="ECO:0000256" key="2">
    <source>
        <dbReference type="ARBA" id="ARBA00022692"/>
    </source>
</evidence>
<feature type="chain" id="PRO_5024405275" description="SUN domain-containing protein" evidence="14">
    <location>
        <begin position="25"/>
        <end position="1304"/>
    </location>
</feature>
<name>A0A5N5PHL0_PANHP</name>
<dbReference type="InterPro" id="IPR012919">
    <property type="entry name" value="SUN_dom"/>
</dbReference>
<feature type="signal peptide" evidence="14">
    <location>
        <begin position="1"/>
        <end position="24"/>
    </location>
</feature>
<feature type="region of interest" description="Disordered" evidence="12">
    <location>
        <begin position="36"/>
        <end position="258"/>
    </location>
</feature>
<feature type="region of interest" description="Disordered" evidence="12">
    <location>
        <begin position="605"/>
        <end position="634"/>
    </location>
</feature>
<evidence type="ECO:0000256" key="3">
    <source>
        <dbReference type="ARBA" id="ARBA00022729"/>
    </source>
</evidence>
<feature type="compositionally biased region" description="Basic and acidic residues" evidence="12">
    <location>
        <begin position="93"/>
        <end position="103"/>
    </location>
</feature>
<feature type="region of interest" description="Disordered" evidence="12">
    <location>
        <begin position="672"/>
        <end position="696"/>
    </location>
</feature>
<accession>A0A5N5PHL0</accession>
<evidence type="ECO:0000256" key="4">
    <source>
        <dbReference type="ARBA" id="ARBA00022824"/>
    </source>
</evidence>
<feature type="region of interest" description="Disordered" evidence="12">
    <location>
        <begin position="1284"/>
        <end position="1304"/>
    </location>
</feature>
<gene>
    <name evidence="16" type="ORF">PHYPO_G00189560</name>
</gene>
<evidence type="ECO:0000256" key="10">
    <source>
        <dbReference type="ARBA" id="ARBA00064635"/>
    </source>
</evidence>
<sequence>MKRLKAALFCLSLVLLCSRHPVHHGHCSEQNQLDLQNQPQTASDVPNHQDESEENRANDKDLVEDSPAVYPVGHETQTDTTDEPQTQETTLQDNEKTTDKDFQVDEVPAEATILEHDPESSITPDDDAGSQNSHVSPLPAASVTESETVHVSEELSPTATVSPGPSACSDGDDSCSSSPVSPVSPTAACDAGENPSFDSDLNSLPMVLENSSTSAKGKSAKASLGRVSQGTNASSMLKEQNVPVSTETDPALPSKDAEDIPTFDEWKKIMMEVENEKSQTTHTSFQGGSSAVKKVQKTTNYASVECGAKILASNPEAKSTSAILMENVDVYMLNPCSNKIWFVIELCQPIQVKQLDIANFELFSSTPKDFLVSISDRYPTNKWAKLGTFHARDERTVQSFPLDEHLYAKYVKMFTKYIKVELLSHFGSEHFCPLSLLRVFGTSMMEEYELNSEPSERLNFQDEDDDYPPGYVPSDDKSSKNLIGSAKDAILNMVNNIAANVLGGNPEDGAQSGGNYSSLHLNLTDTSGTPVQTVSPTSSKITMESLEADQDELKKVTETPSVTQHRDADPTAPLPTASLSETATLLAPDPVGTTPNTEDQIVTLLPEDESVEPGKSSCSIPEEAEKETAKAPEDQQYSGVKECWEHTPDSCFCVVSLKEYLLQSCVPFPARQRKKTKKKSQESHSQPSTLHKRETSVPVAISSSLMQMLHTWTVETTSSMEASVVVVPSFPESEHGPEAASLDLAPSLTSALVTLTYPDNVASRATHVVDFLDPSAVESSDLKLKEKSRDKPVESKNTPILTCNLELTSIPVLTTESDEMDHVQMSLSAVEKSTTEKNTLTPSMMTSTMDQATFTPLSTSTDQSFVQPTISKSATPDVTTTAAPVTEHLEVASVVTEPKSEELVEEAVFGGNSGNIQSGTYSNGQSGQPSSSDFYAEIPSSTEAPIHGSNQKESVFMRLNNRIKALEVNMSLSGRYLEQLSQRYRKQMEEMQKAFNKTIIKLQNTSRMAEEQDQKQTESIQVLQRQLENVTQLVLNLSVQVSQLQREVSDRHSYLLLSVVLGLLICIVICVNYCRMSAENLSTEPGTSIPDSYSYCCPDRDSPGYEDVNPKRRASYPFSQSSLQIATTEGPSEAYNVETRRNSTGSKKKKRCKMKSGRKPQTITPTLLSTLSVPNGGLQCNHHRPHNLDLKLPPCSPGPPPFSFRESSSEGSSEDSSQSDEPSFCGIASCSRLCDSLPAPKNRSKKRSRLKKRSTVLKQLLQPVECNGPPVAPKFTLHGLITGSTELSTNRPGVPLLPRKNNFD</sequence>
<evidence type="ECO:0000256" key="12">
    <source>
        <dbReference type="SAM" id="MobiDB-lite"/>
    </source>
</evidence>
<evidence type="ECO:0000259" key="15">
    <source>
        <dbReference type="PROSITE" id="PS51469"/>
    </source>
</evidence>
<dbReference type="Proteomes" id="UP000327468">
    <property type="component" value="Chromosome 4"/>
</dbReference>
<comment type="subcellular location">
    <subcellularLocation>
        <location evidence="8">Endomembrane system</location>
        <topology evidence="8">Single-pass type I membrane protein</topology>
    </subcellularLocation>
    <subcellularLocation>
        <location evidence="1">Endoplasmic reticulum membrane</location>
        <topology evidence="1">Single-pass membrane protein</topology>
    </subcellularLocation>
</comment>
<feature type="compositionally biased region" description="Polar residues" evidence="12">
    <location>
        <begin position="36"/>
        <end position="46"/>
    </location>
</feature>
<feature type="compositionally biased region" description="Low complexity" evidence="12">
    <location>
        <begin position="83"/>
        <end position="92"/>
    </location>
</feature>
<protein>
    <recommendedName>
        <fullName evidence="15">SUN domain-containing protein</fullName>
    </recommendedName>
</protein>
<dbReference type="GO" id="GO:0034975">
    <property type="term" value="P:protein folding in endoplasmic reticulum"/>
    <property type="evidence" value="ECO:0007669"/>
    <property type="project" value="TreeGrafter"/>
</dbReference>
<keyword evidence="5 13" id="KW-1133">Transmembrane helix</keyword>
<organism evidence="16 17">
    <name type="scientific">Pangasianodon hypophthalmus</name>
    <name type="common">Striped catfish</name>
    <name type="synonym">Helicophagus hypophthalmus</name>
    <dbReference type="NCBI Taxonomy" id="310915"/>
    <lineage>
        <taxon>Eukaryota</taxon>
        <taxon>Metazoa</taxon>
        <taxon>Chordata</taxon>
        <taxon>Craniata</taxon>
        <taxon>Vertebrata</taxon>
        <taxon>Euteleostomi</taxon>
        <taxon>Actinopterygii</taxon>
        <taxon>Neopterygii</taxon>
        <taxon>Teleostei</taxon>
        <taxon>Ostariophysi</taxon>
        <taxon>Siluriformes</taxon>
        <taxon>Pangasiidae</taxon>
        <taxon>Pangasianodon</taxon>
    </lineage>
</organism>
<feature type="compositionally biased region" description="Low complexity" evidence="12">
    <location>
        <begin position="211"/>
        <end position="223"/>
    </location>
</feature>